<dbReference type="SUPFAM" id="SSF52343">
    <property type="entry name" value="Ferredoxin reductase-like, C-terminal NADP-linked domain"/>
    <property type="match status" value="1"/>
</dbReference>
<comment type="caution">
    <text evidence="2">The sequence shown here is derived from an EMBL/GenBank/DDBJ whole genome shotgun (WGS) entry which is preliminary data.</text>
</comment>
<name>A0A5M4AYH8_9BACT</name>
<dbReference type="PANTHER" id="PTHR47354">
    <property type="entry name" value="NADH OXIDOREDUCTASE HCR"/>
    <property type="match status" value="1"/>
</dbReference>
<reference evidence="2 3" key="1">
    <citation type="submission" date="2019-10" db="EMBL/GenBank/DDBJ databases">
        <title>Prolixibacter strains distinguished by the presence of nitrate reductase genes were adept at nitrate-dependent anaerobic corrosion of metallic iron and carbon steel.</title>
        <authorList>
            <person name="Iino T."/>
            <person name="Shono N."/>
            <person name="Ito K."/>
            <person name="Nakamura R."/>
            <person name="Sueoka K."/>
            <person name="Harayama S."/>
            <person name="Ohkuma M."/>
        </authorList>
    </citation>
    <scope>NUCLEOTIDE SEQUENCE [LARGE SCALE GENOMIC DNA]</scope>
    <source>
        <strain evidence="2 3">JCM 13498</strain>
    </source>
</reference>
<feature type="domain" description="FAD-binding FR-type" evidence="1">
    <location>
        <begin position="22"/>
        <end position="117"/>
    </location>
</feature>
<dbReference type="GO" id="GO:0016491">
    <property type="term" value="F:oxidoreductase activity"/>
    <property type="evidence" value="ECO:0007669"/>
    <property type="project" value="InterPro"/>
</dbReference>
<protein>
    <recommendedName>
        <fullName evidence="1">FAD-binding FR-type domain-containing protein</fullName>
    </recommendedName>
</protein>
<dbReference type="InterPro" id="IPR050415">
    <property type="entry name" value="MRET"/>
</dbReference>
<organism evidence="2 3">
    <name type="scientific">Prolixibacter bellariivorans</name>
    <dbReference type="NCBI Taxonomy" id="314319"/>
    <lineage>
        <taxon>Bacteria</taxon>
        <taxon>Pseudomonadati</taxon>
        <taxon>Bacteroidota</taxon>
        <taxon>Bacteroidia</taxon>
        <taxon>Marinilabiliales</taxon>
        <taxon>Prolixibacteraceae</taxon>
        <taxon>Prolixibacter</taxon>
    </lineage>
</organism>
<dbReference type="Proteomes" id="UP000391834">
    <property type="component" value="Unassembled WGS sequence"/>
</dbReference>
<dbReference type="PROSITE" id="PS51384">
    <property type="entry name" value="FAD_FR"/>
    <property type="match status" value="1"/>
</dbReference>
<accession>A0A5M4AYH8</accession>
<evidence type="ECO:0000259" key="1">
    <source>
        <dbReference type="PROSITE" id="PS51384"/>
    </source>
</evidence>
<dbReference type="PANTHER" id="PTHR47354:SF5">
    <property type="entry name" value="PROTEIN RFBI"/>
    <property type="match status" value="1"/>
</dbReference>
<dbReference type="InterPro" id="IPR001433">
    <property type="entry name" value="OxRdtase_FAD/NAD-bd"/>
</dbReference>
<sequence>MFIQPNAIYFMKKSTDYIKYDDELFQVALLKNDEIAPGVYVLSLPRLHDFKAGQVVKIGLPEGEPPRMYSICSGEKEDELKILFNVKGGGWLTPRLAKLQPGAPILISEPMGDFTGNDEPAWWVASGTGIAPFYSMFKSGLGKNKTVVHGGRYLQNFYFEDEFLPELNERYIRCCSQEKGGDVYHGRLTHFLDDQDNLPKDEKFYLCGSPEMVVETRDLLIRKGIPYGNIIAEIYF</sequence>
<gene>
    <name evidence="2" type="ORF">PbJCM13498_18130</name>
</gene>
<dbReference type="InterPro" id="IPR039261">
    <property type="entry name" value="FNR_nucleotide-bd"/>
</dbReference>
<dbReference type="Pfam" id="PF00175">
    <property type="entry name" value="NAD_binding_1"/>
    <property type="match status" value="1"/>
</dbReference>
<evidence type="ECO:0000313" key="2">
    <source>
        <dbReference type="EMBL" id="GET32950.1"/>
    </source>
</evidence>
<dbReference type="Gene3D" id="3.40.50.80">
    <property type="entry name" value="Nucleotide-binding domain of ferredoxin-NADP reductase (FNR) module"/>
    <property type="match status" value="1"/>
</dbReference>
<keyword evidence="3" id="KW-1185">Reference proteome</keyword>
<evidence type="ECO:0000313" key="3">
    <source>
        <dbReference type="Proteomes" id="UP000391834"/>
    </source>
</evidence>
<dbReference type="InterPro" id="IPR017938">
    <property type="entry name" value="Riboflavin_synthase-like_b-brl"/>
</dbReference>
<dbReference type="SUPFAM" id="SSF63380">
    <property type="entry name" value="Riboflavin synthase domain-like"/>
    <property type="match status" value="1"/>
</dbReference>
<dbReference type="Gene3D" id="2.40.30.10">
    <property type="entry name" value="Translation factors"/>
    <property type="match status" value="1"/>
</dbReference>
<dbReference type="AlphaFoldDB" id="A0A5M4AYH8"/>
<proteinExistence type="predicted"/>
<dbReference type="InterPro" id="IPR017927">
    <property type="entry name" value="FAD-bd_FR_type"/>
</dbReference>
<dbReference type="EMBL" id="BLAX01000001">
    <property type="protein sequence ID" value="GET32950.1"/>
    <property type="molecule type" value="Genomic_DNA"/>
</dbReference>